<dbReference type="PROSITE" id="PS50082">
    <property type="entry name" value="WD_REPEATS_2"/>
    <property type="match status" value="1"/>
</dbReference>
<accession>A0A0E0M122</accession>
<dbReference type="eggNOG" id="ENOG502QPK8">
    <property type="taxonomic scope" value="Eukaryota"/>
</dbReference>
<reference evidence="3" key="1">
    <citation type="submission" date="2015-04" db="UniProtKB">
        <authorList>
            <consortium name="EnsemblPlants"/>
        </authorList>
    </citation>
    <scope>IDENTIFICATION</scope>
</reference>
<dbReference type="Proteomes" id="UP000026962">
    <property type="component" value="Chromosome 9"/>
</dbReference>
<feature type="compositionally biased region" description="Low complexity" evidence="2">
    <location>
        <begin position="1275"/>
        <end position="1289"/>
    </location>
</feature>
<dbReference type="HOGENOM" id="CLU_255754_0_0_1"/>
<dbReference type="InterPro" id="IPR036322">
    <property type="entry name" value="WD40_repeat_dom_sf"/>
</dbReference>
<feature type="compositionally biased region" description="Pro residues" evidence="2">
    <location>
        <begin position="1302"/>
        <end position="1317"/>
    </location>
</feature>
<dbReference type="STRING" id="4537.A0A0E0M122"/>
<dbReference type="InterPro" id="IPR001680">
    <property type="entry name" value="WD40_rpt"/>
</dbReference>
<dbReference type="GO" id="GO:0000045">
    <property type="term" value="P:autophagosome assembly"/>
    <property type="evidence" value="ECO:0007669"/>
    <property type="project" value="InterPro"/>
</dbReference>
<feature type="repeat" description="WD" evidence="1">
    <location>
        <begin position="247"/>
        <end position="281"/>
    </location>
</feature>
<evidence type="ECO:0000256" key="2">
    <source>
        <dbReference type="SAM" id="MobiDB-lite"/>
    </source>
</evidence>
<dbReference type="FunFam" id="2.130.10.10:FF:000704">
    <property type="entry name" value="Transducin/WD40 repeat-like superfamily protein"/>
    <property type="match status" value="1"/>
</dbReference>
<dbReference type="PANTHER" id="PTHR19878:SF17">
    <property type="entry name" value="TRANSDUCIN_WD40 REPEAT-LIKE SUPERFAMILY PROTEIN"/>
    <property type="match status" value="1"/>
</dbReference>
<dbReference type="GO" id="GO:0009555">
    <property type="term" value="P:pollen development"/>
    <property type="evidence" value="ECO:0007669"/>
    <property type="project" value="EnsemblPlants"/>
</dbReference>
<dbReference type="PANTHER" id="PTHR19878">
    <property type="entry name" value="AUTOPHAGY PROTEIN 16-LIKE"/>
    <property type="match status" value="1"/>
</dbReference>
<dbReference type="Gene3D" id="2.130.10.10">
    <property type="entry name" value="YVTN repeat-like/Quinoprotein amine dehydrogenase"/>
    <property type="match status" value="1"/>
</dbReference>
<feature type="compositionally biased region" description="Polar residues" evidence="2">
    <location>
        <begin position="1147"/>
        <end position="1159"/>
    </location>
</feature>
<reference evidence="3" key="2">
    <citation type="submission" date="2018-05" db="EMBL/GenBank/DDBJ databases">
        <title>OpunRS2 (Oryza punctata Reference Sequence Version 2).</title>
        <authorList>
            <person name="Zhang J."/>
            <person name="Kudrna D."/>
            <person name="Lee S."/>
            <person name="Talag J."/>
            <person name="Welchert J."/>
            <person name="Wing R.A."/>
        </authorList>
    </citation>
    <scope>NUCLEOTIDE SEQUENCE [LARGE SCALE GENOMIC DNA]</scope>
</reference>
<dbReference type="SUPFAM" id="SSF50978">
    <property type="entry name" value="WD40 repeat-like"/>
    <property type="match status" value="1"/>
</dbReference>
<evidence type="ECO:0000313" key="3">
    <source>
        <dbReference type="EnsemblPlants" id="OPUNC09G08400.1"/>
    </source>
</evidence>
<sequence length="1579" mass="171209">MEWATVQHLDLRHAGGRRGASARPLQPHAAAFRASQAIVAVAIGTHVVEFDALTGSKIASIDLGARVVRMAYSPTASHIVIAILEDATIRSCDFATEQTLVLHSPEKKTDHVSIDTEVHLALTPLEPIVFFGFHKRMSVTVVGTVEGGRPPTKIKTDLKKPVVNLACHPRLPVLYVAYAEGLIRAYNIQTYVVHYTLQLAVDSTIKLVGAGAFGFHPTLEWIFIGDRGGTLLAWDVSTERPSMIGITQAGSQPITSVSWLPTLRLLVTISKDGALQVWKTRVIINPNRQPMETHFFEHAAIETMDITKILTLQGGEAVYPLPRIRNLAVHPKFNLAADMSGTEAAKNKAAYTREGRRQLFAVLQGARGSTAAVLKEKLLALGSSGILAEHQLQAQLQEQQSKGQSQLTISDIARKAFLHSHFMEGHAKSGPISRLPLVTISDSGNLLRDAPPFHLELNFFNQENRVVQYPVRAFYLDGFNLMAHNLSSGADNLYKKLYSTIPSNMECHPKNVAYSPKQHMFLVVFELSGPNGVAHEVVLYWEQTDLQTVNSKGSSIKGRDAAFLGPDDNQYAILEEDRTSLNLFNLKAVATKEALENNAAVLEENTFADNATNPTERQGPVQFTFESEVDCIFSAPLESTMLYVISGKHIGLAKLLQGYRLSADNGVSISTKTEGKKIIKLKPNESVLQVHWQTTLRGPVVGILTTQRVMIASADLDILSSSSTKYDRVLLGALNDRLLLVNPTDINPRQKKGVEIRSCLIGLLEPLLIGFATMQQYFEQKLDLSEVLYQITSRFDSLRVTPRSLDILAKGPPVCGDLAVSLSQAGPQFTQIMRCNYAIKALRFSTALSILKDEFLRSRDYPQCPPTSHLFQRFRELGYACIKYGQFDSAKETFEVISDHESMLDLFICHLNPSALRRLSQKLEESATDSELRRYLERILRVRSTGWTQGVFANFAAESMVPKGPEWAGGNWEIKTPTNMKSIPQWELAGEVMPYMKTTDAGIPSVTADHIGVYLGVMKGRGTVVEVSEKSLVKAIAAASSDNARPASSDLAQKNVANAGGDSVGDTLARQLGVQIASADEQAKAAEEFKKTLYGVVDGGSSDEDESTSKTKKIHIRIRDKPAASTVDVNKLKEATKQLGLGPPITRTRSLSGTPQEFNQAPMQPPGLAPPAGPAMPNAAVDLFGTNALVEPQAPSGATGPIIGGMGVTAGPIPEDFFQNTIPSQQLAARLPPPGIILSRIAQPAPAMSAVRPVHNQNMMANVGLPDGGVPPQAPMQQAQFPQQPGMPMDPIGLPDGGVPPQSQPLPSQPQALPPQPHGFQPAIPAMSQPIDLSALEGPGQGKQAPRPPAPTAVRPGQVPRGAPAAECYKMGLAHLEQNQLTDALSCLDEAFLALAKDQSREADIKAQATICAQYKIAVALLQEIARLQRVQGAGALSAKEEMGRLSRHLASLPIQAKHRINCIRTAIKRNMEVQNFAYAKQMLDLLYSKAPPSKQDELKSLIDMCVQRGLTNKSIDPFEDPSQFCAVTLSRLSTIGHDVCDLCGAKFSALSAPGCVICGMGSIKRSDALAGPVPSPFG</sequence>
<evidence type="ECO:0000313" key="4">
    <source>
        <dbReference type="Proteomes" id="UP000026962"/>
    </source>
</evidence>
<evidence type="ECO:0000256" key="1">
    <source>
        <dbReference type="PROSITE-ProRule" id="PRU00221"/>
    </source>
</evidence>
<organism evidence="3">
    <name type="scientific">Oryza punctata</name>
    <name type="common">Red rice</name>
    <dbReference type="NCBI Taxonomy" id="4537"/>
    <lineage>
        <taxon>Eukaryota</taxon>
        <taxon>Viridiplantae</taxon>
        <taxon>Streptophyta</taxon>
        <taxon>Embryophyta</taxon>
        <taxon>Tracheophyta</taxon>
        <taxon>Spermatophyta</taxon>
        <taxon>Magnoliopsida</taxon>
        <taxon>Liliopsida</taxon>
        <taxon>Poales</taxon>
        <taxon>Poaceae</taxon>
        <taxon>BOP clade</taxon>
        <taxon>Oryzoideae</taxon>
        <taxon>Oryzeae</taxon>
        <taxon>Oryzinae</taxon>
        <taxon>Oryza</taxon>
    </lineage>
</organism>
<dbReference type="InterPro" id="IPR015943">
    <property type="entry name" value="WD40/YVTN_repeat-like_dom_sf"/>
</dbReference>
<keyword evidence="4" id="KW-1185">Reference proteome</keyword>
<name>A0A0E0M122_ORYPU</name>
<dbReference type="EnsemblPlants" id="OPUNC09G08400.2">
    <property type="protein sequence ID" value="OPUNC09G08400.2"/>
    <property type="gene ID" value="OPUNC09G08400"/>
</dbReference>
<proteinExistence type="predicted"/>
<protein>
    <submittedName>
        <fullName evidence="3">Uncharacterized protein</fullName>
    </submittedName>
</protein>
<dbReference type="Gramene" id="OPUNC09G08400.2">
    <property type="protein sequence ID" value="OPUNC09G08400.2"/>
    <property type="gene ID" value="OPUNC09G08400"/>
</dbReference>
<feature type="region of interest" description="Disordered" evidence="2">
    <location>
        <begin position="1259"/>
        <end position="1361"/>
    </location>
</feature>
<dbReference type="Gramene" id="OPUNC09G08400.1">
    <property type="protein sequence ID" value="OPUNC09G08400.1"/>
    <property type="gene ID" value="OPUNC09G08400"/>
</dbReference>
<dbReference type="SMART" id="SM00320">
    <property type="entry name" value="WD40"/>
    <property type="match status" value="4"/>
</dbReference>
<dbReference type="EnsemblPlants" id="OPUNC09G08400.1">
    <property type="protein sequence ID" value="OPUNC09G08400.1"/>
    <property type="gene ID" value="OPUNC09G08400"/>
</dbReference>
<dbReference type="InterPro" id="IPR045160">
    <property type="entry name" value="ATG16"/>
</dbReference>
<keyword evidence="1" id="KW-0853">WD repeat</keyword>
<feature type="region of interest" description="Disordered" evidence="2">
    <location>
        <begin position="1139"/>
        <end position="1173"/>
    </location>
</feature>
<feature type="compositionally biased region" description="Pro residues" evidence="2">
    <location>
        <begin position="1163"/>
        <end position="1173"/>
    </location>
</feature>
<dbReference type="OMA" id="THEVVLY"/>